<evidence type="ECO:0000256" key="3">
    <source>
        <dbReference type="ARBA" id="ARBA00022618"/>
    </source>
</evidence>
<evidence type="ECO:0000313" key="15">
    <source>
        <dbReference type="EMBL" id="GAA1692215.1"/>
    </source>
</evidence>
<dbReference type="EMBL" id="BAAANY010000019">
    <property type="protein sequence ID" value="GAA1692215.1"/>
    <property type="molecule type" value="Genomic_DNA"/>
</dbReference>
<keyword evidence="4 10" id="KW-0547">Nucleotide-binding</keyword>
<feature type="domain" description="Mur ligase central" evidence="14">
    <location>
        <begin position="108"/>
        <end position="297"/>
    </location>
</feature>
<organism evidence="15 16">
    <name type="scientific">Fodinicola feengrottensis</name>
    <dbReference type="NCBI Taxonomy" id="435914"/>
    <lineage>
        <taxon>Bacteria</taxon>
        <taxon>Bacillati</taxon>
        <taxon>Actinomycetota</taxon>
        <taxon>Actinomycetes</taxon>
        <taxon>Mycobacteriales</taxon>
        <taxon>Fodinicola</taxon>
    </lineage>
</organism>
<dbReference type="InterPro" id="IPR036615">
    <property type="entry name" value="Mur_ligase_C_dom_sf"/>
</dbReference>
<evidence type="ECO:0000256" key="5">
    <source>
        <dbReference type="ARBA" id="ARBA00022840"/>
    </source>
</evidence>
<keyword evidence="5 10" id="KW-0067">ATP-binding</keyword>
<dbReference type="Pfam" id="PF01225">
    <property type="entry name" value="Mur_ligase"/>
    <property type="match status" value="1"/>
</dbReference>
<dbReference type="InterPro" id="IPR013221">
    <property type="entry name" value="Mur_ligase_cen"/>
</dbReference>
<dbReference type="Gene3D" id="3.90.190.20">
    <property type="entry name" value="Mur ligase, C-terminal domain"/>
    <property type="match status" value="1"/>
</dbReference>
<protein>
    <recommendedName>
        <fullName evidence="10 11">UDP-N-acetylmuramoyl-tripeptide--D-alanyl-D-alanine ligase</fullName>
        <ecNumber evidence="10 11">6.3.2.10</ecNumber>
    </recommendedName>
    <alternativeName>
        <fullName evidence="10">D-alanyl-D-alanine-adding enzyme</fullName>
    </alternativeName>
</protein>
<evidence type="ECO:0000259" key="14">
    <source>
        <dbReference type="Pfam" id="PF08245"/>
    </source>
</evidence>
<dbReference type="GO" id="GO:0016874">
    <property type="term" value="F:ligase activity"/>
    <property type="evidence" value="ECO:0007669"/>
    <property type="project" value="UniProtKB-KW"/>
</dbReference>
<gene>
    <name evidence="10" type="primary">murF</name>
    <name evidence="15" type="ORF">GCM10009765_46980</name>
</gene>
<dbReference type="Proteomes" id="UP001500618">
    <property type="component" value="Unassembled WGS sequence"/>
</dbReference>
<feature type="domain" description="Mur ligase N-terminal catalytic" evidence="12">
    <location>
        <begin position="31"/>
        <end position="77"/>
    </location>
</feature>
<comment type="pathway">
    <text evidence="10 11">Cell wall biogenesis; peptidoglycan biosynthesis.</text>
</comment>
<keyword evidence="16" id="KW-1185">Reference proteome</keyword>
<evidence type="ECO:0000256" key="1">
    <source>
        <dbReference type="ARBA" id="ARBA00022490"/>
    </source>
</evidence>
<dbReference type="SUPFAM" id="SSF63418">
    <property type="entry name" value="MurE/MurF N-terminal domain"/>
    <property type="match status" value="1"/>
</dbReference>
<evidence type="ECO:0000259" key="13">
    <source>
        <dbReference type="Pfam" id="PF02875"/>
    </source>
</evidence>
<dbReference type="Gene3D" id="3.40.1390.10">
    <property type="entry name" value="MurE/MurF, N-terminal domain"/>
    <property type="match status" value="1"/>
</dbReference>
<evidence type="ECO:0000313" key="16">
    <source>
        <dbReference type="Proteomes" id="UP001500618"/>
    </source>
</evidence>
<dbReference type="SUPFAM" id="SSF53623">
    <property type="entry name" value="MurD-like peptide ligases, catalytic domain"/>
    <property type="match status" value="1"/>
</dbReference>
<feature type="domain" description="Mur ligase C-terminal" evidence="13">
    <location>
        <begin position="320"/>
        <end position="453"/>
    </location>
</feature>
<dbReference type="Pfam" id="PF08245">
    <property type="entry name" value="Mur_ligase_M"/>
    <property type="match status" value="1"/>
</dbReference>
<comment type="similarity">
    <text evidence="10">Belongs to the MurCDEF family. MurF subfamily.</text>
</comment>
<feature type="binding site" evidence="10">
    <location>
        <begin position="110"/>
        <end position="116"/>
    </location>
    <ligand>
        <name>ATP</name>
        <dbReference type="ChEBI" id="CHEBI:30616"/>
    </ligand>
</feature>
<reference evidence="15 16" key="1">
    <citation type="journal article" date="2019" name="Int. J. Syst. Evol. Microbiol.">
        <title>The Global Catalogue of Microorganisms (GCM) 10K type strain sequencing project: providing services to taxonomists for standard genome sequencing and annotation.</title>
        <authorList>
            <consortium name="The Broad Institute Genomics Platform"/>
            <consortium name="The Broad Institute Genome Sequencing Center for Infectious Disease"/>
            <person name="Wu L."/>
            <person name="Ma J."/>
        </authorList>
    </citation>
    <scope>NUCLEOTIDE SEQUENCE [LARGE SCALE GENOMIC DNA]</scope>
    <source>
        <strain evidence="15 16">JCM 14718</strain>
    </source>
</reference>
<evidence type="ECO:0000256" key="10">
    <source>
        <dbReference type="HAMAP-Rule" id="MF_02019"/>
    </source>
</evidence>
<keyword evidence="7 10" id="KW-0573">Peptidoglycan synthesis</keyword>
<dbReference type="RefSeq" id="WP_344312602.1">
    <property type="nucleotide sequence ID" value="NZ_BAAANY010000019.1"/>
</dbReference>
<keyword evidence="1 10" id="KW-0963">Cytoplasm</keyword>
<keyword evidence="8 10" id="KW-0131">Cell cycle</keyword>
<evidence type="ECO:0000256" key="6">
    <source>
        <dbReference type="ARBA" id="ARBA00022960"/>
    </source>
</evidence>
<dbReference type="InterPro" id="IPR004101">
    <property type="entry name" value="Mur_ligase_C"/>
</dbReference>
<keyword evidence="2 10" id="KW-0436">Ligase</keyword>
<comment type="caution">
    <text evidence="15">The sequence shown here is derived from an EMBL/GenBank/DDBJ whole genome shotgun (WGS) entry which is preliminary data.</text>
</comment>
<dbReference type="PANTHER" id="PTHR43024">
    <property type="entry name" value="UDP-N-ACETYLMURAMOYL-TRIPEPTIDE--D-ALANYL-D-ALANINE LIGASE"/>
    <property type="match status" value="1"/>
</dbReference>
<dbReference type="SUPFAM" id="SSF53244">
    <property type="entry name" value="MurD-like peptide ligases, peptide-binding domain"/>
    <property type="match status" value="1"/>
</dbReference>
<dbReference type="InterPro" id="IPR000713">
    <property type="entry name" value="Mur_ligase_N"/>
</dbReference>
<dbReference type="PANTHER" id="PTHR43024:SF1">
    <property type="entry name" value="UDP-N-ACETYLMURAMOYL-TRIPEPTIDE--D-ALANYL-D-ALANINE LIGASE"/>
    <property type="match status" value="1"/>
</dbReference>
<dbReference type="Pfam" id="PF02875">
    <property type="entry name" value="Mur_ligase_C"/>
    <property type="match status" value="1"/>
</dbReference>
<accession>A0ABN2HRL1</accession>
<evidence type="ECO:0000256" key="2">
    <source>
        <dbReference type="ARBA" id="ARBA00022598"/>
    </source>
</evidence>
<keyword evidence="6 10" id="KW-0133">Cell shape</keyword>
<evidence type="ECO:0000256" key="4">
    <source>
        <dbReference type="ARBA" id="ARBA00022741"/>
    </source>
</evidence>
<name>A0ABN2HRL1_9ACTN</name>
<evidence type="ECO:0000256" key="7">
    <source>
        <dbReference type="ARBA" id="ARBA00022984"/>
    </source>
</evidence>
<evidence type="ECO:0000259" key="12">
    <source>
        <dbReference type="Pfam" id="PF01225"/>
    </source>
</evidence>
<dbReference type="HAMAP" id="MF_02019">
    <property type="entry name" value="MurF"/>
    <property type="match status" value="1"/>
</dbReference>
<evidence type="ECO:0000256" key="11">
    <source>
        <dbReference type="RuleBase" id="RU004136"/>
    </source>
</evidence>
<dbReference type="InterPro" id="IPR035911">
    <property type="entry name" value="MurE/MurF_N"/>
</dbReference>
<evidence type="ECO:0000256" key="8">
    <source>
        <dbReference type="ARBA" id="ARBA00023306"/>
    </source>
</evidence>
<dbReference type="Gene3D" id="3.40.1190.10">
    <property type="entry name" value="Mur-like, catalytic domain"/>
    <property type="match status" value="1"/>
</dbReference>
<comment type="subcellular location">
    <subcellularLocation>
        <location evidence="10 11">Cytoplasm</location>
    </subcellularLocation>
</comment>
<dbReference type="InterPro" id="IPR036565">
    <property type="entry name" value="Mur-like_cat_sf"/>
</dbReference>
<comment type="function">
    <text evidence="10 11">Involved in cell wall formation. Catalyzes the final step in the synthesis of UDP-N-acetylmuramoyl-pentapeptide, the precursor of murein.</text>
</comment>
<proteinExistence type="inferred from homology"/>
<dbReference type="EC" id="6.3.2.10" evidence="10 11"/>
<dbReference type="NCBIfam" id="TIGR01143">
    <property type="entry name" value="murF"/>
    <property type="match status" value="1"/>
</dbReference>
<keyword evidence="9 10" id="KW-0961">Cell wall biogenesis/degradation</keyword>
<evidence type="ECO:0000256" key="9">
    <source>
        <dbReference type="ARBA" id="ARBA00023316"/>
    </source>
</evidence>
<dbReference type="InterPro" id="IPR005863">
    <property type="entry name" value="UDP-N-AcMur_synth"/>
</dbReference>
<keyword evidence="3 10" id="KW-0132">Cell division</keyword>
<sequence>MIALTLAEVAELVGGRLTGGADPTATVTGTVEFDSRKVTAGGLFVALPGERVDGHDYVGTAAKAGAVASMVAREVDVPAILVSDQLTALADLAHGVLARLKDITVVGVTGSSGKTSTKDLLAQLLVRLGETVAPPESFNNEIGHPYTVLRATEDTRYLVLEKSARKIGHIAQLARIAPPRIGVELNVGTAHVGEFGSVEAIATAKGELVEALPPAADGGVAVLNADDERVRAMAARTKARVVLVGRAEDADVRAENVRVEQGRPVFDIVVKNAKAPVAMQLYGEHHVGNALAAAAVALELGISLDEVAATLSGAGLVSKRRMEVTTRADGVTIVDDTFNANPDSVRVALRNLAEIAGDRRRWAVLGEMAELGPGSVAEHVAIGRYAVELGTARVVATGPAATGILDGAREAAGTEHAGTERAAAMTAVADTQAAAALLVAQLAPGDVVLVKGSKVAHMEQVTAALLAPVGEHDRAEASA</sequence>
<comment type="catalytic activity">
    <reaction evidence="10 11">
        <text>D-alanyl-D-alanine + UDP-N-acetyl-alpha-D-muramoyl-L-alanyl-gamma-D-glutamyl-meso-2,6-diaminopimelate + ATP = UDP-N-acetyl-alpha-D-muramoyl-L-alanyl-gamma-D-glutamyl-meso-2,6-diaminopimeloyl-D-alanyl-D-alanine + ADP + phosphate + H(+)</text>
        <dbReference type="Rhea" id="RHEA:28374"/>
        <dbReference type="ChEBI" id="CHEBI:15378"/>
        <dbReference type="ChEBI" id="CHEBI:30616"/>
        <dbReference type="ChEBI" id="CHEBI:43474"/>
        <dbReference type="ChEBI" id="CHEBI:57822"/>
        <dbReference type="ChEBI" id="CHEBI:61386"/>
        <dbReference type="ChEBI" id="CHEBI:83905"/>
        <dbReference type="ChEBI" id="CHEBI:456216"/>
        <dbReference type="EC" id="6.3.2.10"/>
    </reaction>
</comment>
<dbReference type="InterPro" id="IPR051046">
    <property type="entry name" value="MurCDEF_CellWall_CoF430Synth"/>
</dbReference>